<evidence type="ECO:0000313" key="2">
    <source>
        <dbReference type="EMBL" id="NIA71340.1"/>
    </source>
</evidence>
<dbReference type="AlphaFoldDB" id="A0A967KFH8"/>
<keyword evidence="3" id="KW-1185">Reference proteome</keyword>
<name>A0A967KFH8_9PROT</name>
<dbReference type="InterPro" id="IPR016040">
    <property type="entry name" value="NAD(P)-bd_dom"/>
</dbReference>
<comment type="caution">
    <text evidence="2">The sequence shown here is derived from an EMBL/GenBank/DDBJ whole genome shotgun (WGS) entry which is preliminary data.</text>
</comment>
<reference evidence="2" key="1">
    <citation type="submission" date="2020-03" db="EMBL/GenBank/DDBJ databases">
        <title>Genome of Pelagibius litoralis DSM 21314T.</title>
        <authorList>
            <person name="Wang G."/>
        </authorList>
    </citation>
    <scope>NUCLEOTIDE SEQUENCE</scope>
    <source>
        <strain evidence="2">DSM 21314</strain>
    </source>
</reference>
<sequence>MNGTTPVAGCVALTGATGFVGGHILRQLVDAGWRVKALTRRSDGLADFGPAVTPVVGSLESTAALTELVTDVDAAGTYKAMARRSRVTKLGAADPSDKVNLGQAVALAQGTDQKTDFAGEGDGGHRRSGQYERVWGPGTQPADALLRIGQALQIDQGSLQPFAVLVHVDPRVAAPRDDDPKGELGVNARDGMGQHGNGIAHRIGVTLEEVGVLQIGVDIAGRYGAAPGEGHGVPARVAGRECGCGNEAVTTENSHQGIVTHSVIPA</sequence>
<dbReference type="Pfam" id="PF13460">
    <property type="entry name" value="NAD_binding_10"/>
    <property type="match status" value="1"/>
</dbReference>
<dbReference type="InterPro" id="IPR036291">
    <property type="entry name" value="NAD(P)-bd_dom_sf"/>
</dbReference>
<evidence type="ECO:0000259" key="1">
    <source>
        <dbReference type="Pfam" id="PF13460"/>
    </source>
</evidence>
<protein>
    <submittedName>
        <fullName evidence="2">NAD(P)H-binding protein</fullName>
    </submittedName>
</protein>
<evidence type="ECO:0000313" key="3">
    <source>
        <dbReference type="Proteomes" id="UP000761264"/>
    </source>
</evidence>
<dbReference type="SUPFAM" id="SSF51735">
    <property type="entry name" value="NAD(P)-binding Rossmann-fold domains"/>
    <property type="match status" value="1"/>
</dbReference>
<dbReference type="Gene3D" id="3.40.50.720">
    <property type="entry name" value="NAD(P)-binding Rossmann-like Domain"/>
    <property type="match status" value="1"/>
</dbReference>
<accession>A0A967KFH8</accession>
<dbReference type="EMBL" id="JAAQPH010000021">
    <property type="protein sequence ID" value="NIA71340.1"/>
    <property type="molecule type" value="Genomic_DNA"/>
</dbReference>
<organism evidence="2 3">
    <name type="scientific">Pelagibius litoralis</name>
    <dbReference type="NCBI Taxonomy" id="374515"/>
    <lineage>
        <taxon>Bacteria</taxon>
        <taxon>Pseudomonadati</taxon>
        <taxon>Pseudomonadota</taxon>
        <taxon>Alphaproteobacteria</taxon>
        <taxon>Rhodospirillales</taxon>
        <taxon>Rhodovibrionaceae</taxon>
        <taxon>Pelagibius</taxon>
    </lineage>
</organism>
<gene>
    <name evidence="2" type="ORF">HBA54_22325</name>
</gene>
<feature type="domain" description="NAD(P)-binding" evidence="1">
    <location>
        <begin position="15"/>
        <end position="74"/>
    </location>
</feature>
<dbReference type="Proteomes" id="UP000761264">
    <property type="component" value="Unassembled WGS sequence"/>
</dbReference>
<proteinExistence type="predicted"/>